<evidence type="ECO:0000256" key="6">
    <source>
        <dbReference type="ARBA" id="ARBA00023170"/>
    </source>
</evidence>
<keyword evidence="5" id="KW-0472">Membrane</keyword>
<dbReference type="EMBL" id="AAAB01008984">
    <property type="status" value="NOT_ANNOTATED_CDS"/>
    <property type="molecule type" value="Genomic_DNA"/>
</dbReference>
<organism evidence="8 9">
    <name type="scientific">Anopheles gambiae</name>
    <name type="common">African malaria mosquito</name>
    <dbReference type="NCBI Taxonomy" id="7165"/>
    <lineage>
        <taxon>Eukaryota</taxon>
        <taxon>Metazoa</taxon>
        <taxon>Ecdysozoa</taxon>
        <taxon>Arthropoda</taxon>
        <taxon>Hexapoda</taxon>
        <taxon>Insecta</taxon>
        <taxon>Pterygota</taxon>
        <taxon>Neoptera</taxon>
        <taxon>Endopterygota</taxon>
        <taxon>Diptera</taxon>
        <taxon>Nematocera</taxon>
        <taxon>Culicoidea</taxon>
        <taxon>Culicidae</taxon>
        <taxon>Anophelinae</taxon>
        <taxon>Anopheles</taxon>
    </lineage>
</organism>
<dbReference type="FunCoup" id="A0A2Y9D2C5">
    <property type="interactions" value="95"/>
</dbReference>
<reference evidence="8 9" key="2">
    <citation type="journal article" date="2004" name="Trends Parasitol.">
        <title>The Anopheles gambiae genome: an update.</title>
        <authorList>
            <person name="Mongin E."/>
            <person name="Louis C."/>
            <person name="Holt R.A."/>
            <person name="Birney E."/>
            <person name="Collins F.H."/>
        </authorList>
    </citation>
    <scope>NUCLEOTIDE SEQUENCE [LARGE SCALE GENOMIC DNA]</scope>
    <source>
        <strain evidence="8 9">PEST</strain>
    </source>
</reference>
<dbReference type="Proteomes" id="UP000007062">
    <property type="component" value="Chromosome 3R"/>
</dbReference>
<dbReference type="PANTHER" id="PTHR42643:SF41">
    <property type="entry name" value="IONOTROPIC RECEPTOR 20A-RELATED"/>
    <property type="match status" value="1"/>
</dbReference>
<dbReference type="VEuPathDB" id="VectorBase:AGAP029164"/>
<evidence type="ECO:0008006" key="10">
    <source>
        <dbReference type="Google" id="ProtNLM"/>
    </source>
</evidence>
<keyword evidence="9" id="KW-1185">Reference proteome</keyword>
<accession>A0A2Y9D2C5</accession>
<comment type="subcellular location">
    <subcellularLocation>
        <location evidence="1">Cell membrane</location>
        <topology evidence="1">Multi-pass membrane protein</topology>
    </subcellularLocation>
</comment>
<sequence length="593" mass="68482">MVQLLKLFMFLIVQSCGGTEIIQQLFSHLKRTISMLKDSAISATDVWYCLPQDEESDPVWFVPLQNLLSSSNATNIIVTLSPDANPVLQIIDELPTPIVMVVFIFQAIALLQNWLTQLAKSHTRMKIIFVVKFEKQTAINALMKALSEVEYHNVLYLAYNQERNIILPMTYHPFRQMVKVHPLDDFQHFFPYHGNYYGRQVNVSCLAASPYIDSGISSKQVAGIDIQLLTTFGHVHGIKFKVLVMYYPKKAAHHFLKKSYECKSVLWLNRITWKGFLKSSVPVPDLVDYVIIAPRGAPLTIPEIFLQPLIFASWMLLLVIVLISFLVMWNTGQYFRNDLLLLPICGIERYNLNETEPLEKIIVVSLMVFYFLIQSGYESIIISLISEVPFHPDIETLAHLRDNHIPVILYERDNREFFSILLEEKNVTVILNNSTMVNSLLSGAALIHNRQSGTILVDLPGYFDSTHNRKKYNLLQDTFSAHPIVFPFLRRSMIQEIFHKHVFKVFESGLFLHWSLKRIKLAQKDANAEGENEDSDIVKFNDLAPFWAIVGVGWTLSIVVFMLERFTNVSMELKIKSMRYKQQHRNYNTKDCW</sequence>
<protein>
    <recommendedName>
        <fullName evidence="10">Ionotropic receptor</fullName>
    </recommendedName>
</protein>
<evidence type="ECO:0000256" key="4">
    <source>
        <dbReference type="ARBA" id="ARBA00022989"/>
    </source>
</evidence>
<dbReference type="EnsemblMetazoa" id="AGAP029164-RA">
    <property type="protein sequence ID" value="AGAP029164-PA"/>
    <property type="gene ID" value="AGAP029164"/>
</dbReference>
<evidence type="ECO:0000256" key="7">
    <source>
        <dbReference type="ARBA" id="ARBA00023180"/>
    </source>
</evidence>
<keyword evidence="2" id="KW-1003">Cell membrane</keyword>
<reference evidence="8" key="3">
    <citation type="submission" date="2020-05" db="UniProtKB">
        <authorList>
            <consortium name="EnsemblMetazoa"/>
        </authorList>
    </citation>
    <scope>IDENTIFICATION</scope>
    <source>
        <strain evidence="8">PEST</strain>
    </source>
</reference>
<keyword evidence="4" id="KW-1133">Transmembrane helix</keyword>
<evidence type="ECO:0000256" key="2">
    <source>
        <dbReference type="ARBA" id="ARBA00022475"/>
    </source>
</evidence>
<evidence type="ECO:0000256" key="1">
    <source>
        <dbReference type="ARBA" id="ARBA00004651"/>
    </source>
</evidence>
<dbReference type="AlphaFoldDB" id="A0A2Y9D2C5"/>
<dbReference type="PANTHER" id="PTHR42643">
    <property type="entry name" value="IONOTROPIC RECEPTOR 20A-RELATED"/>
    <property type="match status" value="1"/>
</dbReference>
<dbReference type="InterPro" id="IPR052192">
    <property type="entry name" value="Insect_Ionotropic_Sensory_Rcpt"/>
</dbReference>
<keyword evidence="6" id="KW-0675">Receptor</keyword>
<dbReference type="VEuPathDB" id="VectorBase:AGAMI1_002775"/>
<dbReference type="VEuPathDB" id="VectorBase:AGAMI1_003484"/>
<evidence type="ECO:0000256" key="5">
    <source>
        <dbReference type="ARBA" id="ARBA00023136"/>
    </source>
</evidence>
<name>A0A2Y9D2C5_ANOGA</name>
<evidence type="ECO:0000313" key="9">
    <source>
        <dbReference type="Proteomes" id="UP000007062"/>
    </source>
</evidence>
<evidence type="ECO:0000256" key="3">
    <source>
        <dbReference type="ARBA" id="ARBA00022692"/>
    </source>
</evidence>
<keyword evidence="7" id="KW-0325">Glycoprotein</keyword>
<evidence type="ECO:0000313" key="8">
    <source>
        <dbReference type="EnsemblMetazoa" id="AGAP029164-PA"/>
    </source>
</evidence>
<dbReference type="InParanoid" id="A0A2Y9D2C5"/>
<dbReference type="GO" id="GO:0005886">
    <property type="term" value="C:plasma membrane"/>
    <property type="evidence" value="ECO:0007669"/>
    <property type="project" value="UniProtKB-SubCell"/>
</dbReference>
<proteinExistence type="predicted"/>
<reference evidence="8 9" key="1">
    <citation type="journal article" date="2002" name="Science">
        <title>The genome sequence of the malaria mosquito Anopheles gambiae.</title>
        <authorList>
            <person name="Holt R.A."/>
            <person name="Subramanian G.M."/>
            <person name="Halpern A."/>
            <person name="Sutton G.G."/>
            <person name="Charlab R."/>
            <person name="Nusskern D.R."/>
            <person name="Wincker P."/>
            <person name="Clark A.G."/>
            <person name="Ribeiro J.M."/>
            <person name="Wides R."/>
            <person name="Salzberg S.L."/>
            <person name="Loftus B."/>
            <person name="Yandell M."/>
            <person name="Majoros W.H."/>
            <person name="Rusch D.B."/>
            <person name="Lai Z."/>
            <person name="Kraft C.L."/>
            <person name="Abril J.F."/>
            <person name="Anthouard V."/>
            <person name="Arensburger P."/>
            <person name="Atkinson P.W."/>
            <person name="Baden H."/>
            <person name="de Berardinis V."/>
            <person name="Baldwin D."/>
            <person name="Benes V."/>
            <person name="Biedler J."/>
            <person name="Blass C."/>
            <person name="Bolanos R."/>
            <person name="Boscus D."/>
            <person name="Barnstead M."/>
            <person name="Cai S."/>
            <person name="Center A."/>
            <person name="Chaturverdi K."/>
            <person name="Christophides G.K."/>
            <person name="Chrystal M.A."/>
            <person name="Clamp M."/>
            <person name="Cravchik A."/>
            <person name="Curwen V."/>
            <person name="Dana A."/>
            <person name="Delcher A."/>
            <person name="Dew I."/>
            <person name="Evans C.A."/>
            <person name="Flanigan M."/>
            <person name="Grundschober-Freimoser A."/>
            <person name="Friedli L."/>
            <person name="Gu Z."/>
            <person name="Guan P."/>
            <person name="Guigo R."/>
            <person name="Hillenmeyer M.E."/>
            <person name="Hladun S.L."/>
            <person name="Hogan J.R."/>
            <person name="Hong Y.S."/>
            <person name="Hoover J."/>
            <person name="Jaillon O."/>
            <person name="Ke Z."/>
            <person name="Kodira C."/>
            <person name="Kokoza E."/>
            <person name="Koutsos A."/>
            <person name="Letunic I."/>
            <person name="Levitsky A."/>
            <person name="Liang Y."/>
            <person name="Lin J.J."/>
            <person name="Lobo N.F."/>
            <person name="Lopez J.R."/>
            <person name="Malek J.A."/>
            <person name="McIntosh T.C."/>
            <person name="Meister S."/>
            <person name="Miller J."/>
            <person name="Mobarry C."/>
            <person name="Mongin E."/>
            <person name="Murphy S.D."/>
            <person name="O'Brochta D.A."/>
            <person name="Pfannkoch C."/>
            <person name="Qi R."/>
            <person name="Regier M.A."/>
            <person name="Remington K."/>
            <person name="Shao H."/>
            <person name="Sharakhova M.V."/>
            <person name="Sitter C.D."/>
            <person name="Shetty J."/>
            <person name="Smith T.J."/>
            <person name="Strong R."/>
            <person name="Sun J."/>
            <person name="Thomasova D."/>
            <person name="Ton L.Q."/>
            <person name="Topalis P."/>
            <person name="Tu Z."/>
            <person name="Unger M.F."/>
            <person name="Walenz B."/>
            <person name="Wang A."/>
            <person name="Wang J."/>
            <person name="Wang M."/>
            <person name="Wang X."/>
            <person name="Woodford K.J."/>
            <person name="Wortman J.R."/>
            <person name="Wu M."/>
            <person name="Yao A."/>
            <person name="Zdobnov E.M."/>
            <person name="Zhang H."/>
            <person name="Zhao Q."/>
            <person name="Zhao S."/>
            <person name="Zhu S.C."/>
            <person name="Zhimulev I."/>
            <person name="Coluzzi M."/>
            <person name="della Torre A."/>
            <person name="Roth C.W."/>
            <person name="Louis C."/>
            <person name="Kalush F."/>
            <person name="Mural R.J."/>
            <person name="Myers E.W."/>
            <person name="Adams M.D."/>
            <person name="Smith H.O."/>
            <person name="Broder S."/>
            <person name="Gardner M.J."/>
            <person name="Fraser C.M."/>
            <person name="Birney E."/>
            <person name="Bork P."/>
            <person name="Brey P.T."/>
            <person name="Venter J.C."/>
            <person name="Weissenbach J."/>
            <person name="Kafatos F.C."/>
            <person name="Collins F.H."/>
            <person name="Hoffman S.L."/>
        </authorList>
    </citation>
    <scope>NUCLEOTIDE SEQUENCE [LARGE SCALE GENOMIC DNA]</scope>
    <source>
        <strain evidence="8 9">PEST</strain>
    </source>
</reference>
<keyword evidence="3" id="KW-0812">Transmembrane</keyword>